<dbReference type="Proteomes" id="UP001322664">
    <property type="component" value="Chromosome"/>
</dbReference>
<evidence type="ECO:0008006" key="3">
    <source>
        <dbReference type="Google" id="ProtNLM"/>
    </source>
</evidence>
<dbReference type="SUPFAM" id="SSF55729">
    <property type="entry name" value="Acyl-CoA N-acyltransferases (Nat)"/>
    <property type="match status" value="1"/>
</dbReference>
<dbReference type="RefSeq" id="WP_319837879.1">
    <property type="nucleotide sequence ID" value="NZ_CP137624.1"/>
</dbReference>
<keyword evidence="2" id="KW-1185">Reference proteome</keyword>
<sequence length="278" mass="32631">MYKVRKIQELMDDTIHPELLVQLTEVKWRLDSKKYEELFIATKDSVVTGIAMSWFNDFHPMAKYIQFFALEPMPALLESLLQSQKKVVFSCWEDEQSKIKMAEQAGFQLFRQTYMATFSIAALLAKLENIQAIPQITALAQILQHQREPFFSALKRNYEETHIHNPAQNFSWQEWEEFLFDDEVDTELSGVLVEDEQITGYIMLHAVTEKHYEIGWVGQSGEVHIQALLKRQLLELQKKGIQTVEIEVDTTDWHARALFRFIDLQQVRSWNSYILEAI</sequence>
<dbReference type="EMBL" id="CP137624">
    <property type="protein sequence ID" value="WPK13347.1"/>
    <property type="molecule type" value="Genomic_DNA"/>
</dbReference>
<evidence type="ECO:0000313" key="1">
    <source>
        <dbReference type="EMBL" id="WPK13347.1"/>
    </source>
</evidence>
<accession>A0ABZ0RYM5</accession>
<dbReference type="InterPro" id="IPR016181">
    <property type="entry name" value="Acyl_CoA_acyltransferase"/>
</dbReference>
<dbReference type="Gene3D" id="3.40.630.30">
    <property type="match status" value="1"/>
</dbReference>
<reference evidence="1 2" key="1">
    <citation type="submission" date="2023-09" db="EMBL/GenBank/DDBJ databases">
        <authorList>
            <person name="Page C.A."/>
            <person name="Perez-Diaz I.M."/>
        </authorList>
    </citation>
    <scope>NUCLEOTIDE SEQUENCE [LARGE SCALE GENOMIC DNA]</scope>
    <source>
        <strain evidence="1 2">Ll15</strain>
    </source>
</reference>
<evidence type="ECO:0000313" key="2">
    <source>
        <dbReference type="Proteomes" id="UP001322664"/>
    </source>
</evidence>
<proteinExistence type="predicted"/>
<protein>
    <recommendedName>
        <fullName evidence="3">GNAT family N-acetyltransferase</fullName>
    </recommendedName>
</protein>
<organism evidence="1 2">
    <name type="scientific">Lysinibacillus louembei</name>
    <dbReference type="NCBI Taxonomy" id="1470088"/>
    <lineage>
        <taxon>Bacteria</taxon>
        <taxon>Bacillati</taxon>
        <taxon>Bacillota</taxon>
        <taxon>Bacilli</taxon>
        <taxon>Bacillales</taxon>
        <taxon>Bacillaceae</taxon>
        <taxon>Lysinibacillus</taxon>
    </lineage>
</organism>
<name>A0ABZ0RYM5_9BACI</name>
<gene>
    <name evidence="1" type="ORF">R6U77_06635</name>
</gene>